<dbReference type="RefSeq" id="WP_203699766.1">
    <property type="nucleotide sequence ID" value="NZ_BAAALU010000017.1"/>
</dbReference>
<keyword evidence="1" id="KW-0812">Transmembrane</keyword>
<feature type="transmembrane region" description="Helical" evidence="1">
    <location>
        <begin position="20"/>
        <end position="39"/>
    </location>
</feature>
<keyword evidence="4" id="KW-1185">Reference proteome</keyword>
<dbReference type="Pfam" id="PF00781">
    <property type="entry name" value="DAGK_cat"/>
    <property type="match status" value="1"/>
</dbReference>
<comment type="caution">
    <text evidence="3">The sequence shown here is derived from an EMBL/GenBank/DDBJ whole genome shotgun (WGS) entry which is preliminary data.</text>
</comment>
<feature type="domain" description="DAGKc" evidence="2">
    <location>
        <begin position="132"/>
        <end position="261"/>
    </location>
</feature>
<dbReference type="InterPro" id="IPR017438">
    <property type="entry name" value="ATP-NAD_kinase_N"/>
</dbReference>
<dbReference type="SUPFAM" id="SSF111331">
    <property type="entry name" value="NAD kinase/diacylglycerol kinase-like"/>
    <property type="match status" value="1"/>
</dbReference>
<dbReference type="InterPro" id="IPR001206">
    <property type="entry name" value="Diacylglycerol_kinase_cat_dom"/>
</dbReference>
<reference evidence="3 4" key="1">
    <citation type="submission" date="2021-01" db="EMBL/GenBank/DDBJ databases">
        <title>Whole genome shotgun sequence of Asanoa iriomotensis NBRC 100142.</title>
        <authorList>
            <person name="Komaki H."/>
            <person name="Tamura T."/>
        </authorList>
    </citation>
    <scope>NUCLEOTIDE SEQUENCE [LARGE SCALE GENOMIC DNA]</scope>
    <source>
        <strain evidence="3 4">NBRC 100142</strain>
    </source>
</reference>
<evidence type="ECO:0000259" key="2">
    <source>
        <dbReference type="PROSITE" id="PS50146"/>
    </source>
</evidence>
<feature type="transmembrane region" description="Helical" evidence="1">
    <location>
        <begin position="97"/>
        <end position="115"/>
    </location>
</feature>
<evidence type="ECO:0000313" key="3">
    <source>
        <dbReference type="EMBL" id="GIF54044.1"/>
    </source>
</evidence>
<dbReference type="Proteomes" id="UP000624325">
    <property type="component" value="Unassembled WGS sequence"/>
</dbReference>
<protein>
    <recommendedName>
        <fullName evidence="2">DAGKc domain-containing protein</fullName>
    </recommendedName>
</protein>
<evidence type="ECO:0000256" key="1">
    <source>
        <dbReference type="SAM" id="Phobius"/>
    </source>
</evidence>
<dbReference type="SMART" id="SM00046">
    <property type="entry name" value="DAGKc"/>
    <property type="match status" value="1"/>
</dbReference>
<keyword evidence="1" id="KW-0472">Membrane</keyword>
<gene>
    <name evidence="3" type="ORF">Air01nite_01390</name>
</gene>
<dbReference type="PROSITE" id="PS50146">
    <property type="entry name" value="DAGK"/>
    <property type="match status" value="1"/>
</dbReference>
<accession>A0ABQ4BU37</accession>
<feature type="transmembrane region" description="Helical" evidence="1">
    <location>
        <begin position="46"/>
        <end position="67"/>
    </location>
</feature>
<organism evidence="3 4">
    <name type="scientific">Asanoa iriomotensis</name>
    <dbReference type="NCBI Taxonomy" id="234613"/>
    <lineage>
        <taxon>Bacteria</taxon>
        <taxon>Bacillati</taxon>
        <taxon>Actinomycetota</taxon>
        <taxon>Actinomycetes</taxon>
        <taxon>Micromonosporales</taxon>
        <taxon>Micromonosporaceae</taxon>
        <taxon>Asanoa</taxon>
    </lineage>
</organism>
<dbReference type="EMBL" id="BONC01000001">
    <property type="protein sequence ID" value="GIF54044.1"/>
    <property type="molecule type" value="Genomic_DNA"/>
</dbReference>
<keyword evidence="1" id="KW-1133">Transmembrane helix</keyword>
<evidence type="ECO:0000313" key="4">
    <source>
        <dbReference type="Proteomes" id="UP000624325"/>
    </source>
</evidence>
<feature type="transmembrane region" description="Helical" evidence="1">
    <location>
        <begin position="73"/>
        <end position="92"/>
    </location>
</feature>
<name>A0ABQ4BU37_9ACTN</name>
<dbReference type="InterPro" id="IPR016064">
    <property type="entry name" value="NAD/diacylglycerol_kinase_sf"/>
</dbReference>
<sequence>MVTESAAPGASSGPSLLDRWLARAAFLAVFAAFVLPVLVGGIVGSVSMLAIAAGCLVATIAAAWWFLAHAGVLRWLAALLLVAAPITVLVVFALHHLVWVAAVSAGLIVLAAGLGRRALTQAVHSPHETFTPPPSRPFLIMNPRSGGGKVARFDLASRARALGAEVFLLDTTGTTDVAAVAEDAVRRGADLLGVAGGDGTQALVAGIAARHDIPFLVISAGTRNHFALDLGLDRDNPAACLDALTDGVEVRVDLGELGDRTFVNNASFGVYAAIVQSDAYRADKARTALSMLPDLLAQQTGPPLSLRVGDTVRAAPQAILVSNNPYTVDDVAGLGQRPRLDRGRLGVIALTVDSTADALRLVRGRRSTSVTVLAAREATIESGGRPVPVGVDGEALLLPTPLVARIRPAALRVRVPRHRPGVRAARAALDWAHLGRVALSVPHPLRRD</sequence>
<dbReference type="Gene3D" id="2.60.200.40">
    <property type="match status" value="1"/>
</dbReference>
<dbReference type="Gene3D" id="3.40.50.10330">
    <property type="entry name" value="Probable inorganic polyphosphate/atp-NAD kinase, domain 1"/>
    <property type="match status" value="1"/>
</dbReference>
<proteinExistence type="predicted"/>